<dbReference type="InterPro" id="IPR023393">
    <property type="entry name" value="START-like_dom_sf"/>
</dbReference>
<dbReference type="RefSeq" id="WP_037191019.1">
    <property type="nucleotide sequence ID" value="NZ_FMAF01000015.1"/>
</dbReference>
<dbReference type="Proteomes" id="UP000199205">
    <property type="component" value="Unassembled WGS sequence"/>
</dbReference>
<dbReference type="AlphaFoldDB" id="A0A1C3WR36"/>
<name>A0A1C3WR36_9HYPH</name>
<dbReference type="Gene3D" id="3.30.530.20">
    <property type="match status" value="1"/>
</dbReference>
<proteinExistence type="predicted"/>
<evidence type="ECO:0000313" key="1">
    <source>
        <dbReference type="EMBL" id="SCB42430.1"/>
    </source>
</evidence>
<protein>
    <submittedName>
        <fullName evidence="1">Uncharacterized protein</fullName>
    </submittedName>
</protein>
<dbReference type="OrthoDB" id="7857895at2"/>
<reference evidence="1 2" key="1">
    <citation type="submission" date="2016-08" db="EMBL/GenBank/DDBJ databases">
        <authorList>
            <person name="Seilhamer J.J."/>
        </authorList>
    </citation>
    <scope>NUCLEOTIDE SEQUENCE [LARGE SCALE GENOMIC DNA]</scope>
    <source>
        <strain evidence="1 2">P1-7</strain>
    </source>
</reference>
<dbReference type="EMBL" id="FMAF01000015">
    <property type="protein sequence ID" value="SCB42430.1"/>
    <property type="molecule type" value="Genomic_DNA"/>
</dbReference>
<accession>A0A1C3WR36</accession>
<organism evidence="1 2">
    <name type="scientific">Rhizobium lusitanum</name>
    <dbReference type="NCBI Taxonomy" id="293958"/>
    <lineage>
        <taxon>Bacteria</taxon>
        <taxon>Pseudomonadati</taxon>
        <taxon>Pseudomonadota</taxon>
        <taxon>Alphaproteobacteria</taxon>
        <taxon>Hyphomicrobiales</taxon>
        <taxon>Rhizobiaceae</taxon>
        <taxon>Rhizobium/Agrobacterium group</taxon>
        <taxon>Rhizobium</taxon>
    </lineage>
</organism>
<evidence type="ECO:0000313" key="2">
    <source>
        <dbReference type="Proteomes" id="UP000199205"/>
    </source>
</evidence>
<gene>
    <name evidence="1" type="ORF">GA0061101_115109</name>
</gene>
<sequence>MLDPHCHSSSIKVERPAALAFELMSDGLKQGSWAWGSFDRREVEPGLFCGTSIFSGKETYVRLDVDRDRLQVDYEVGGSKEAMQFRNMSRVIPGDLLKMGQNTCVVTLLTWRLQTQTDAEWIQFGTIHEAEMFLIKGLLERE</sequence>